<sequence length="189" mass="19980" precursor="true">MKTLIKIVLPMAVLGLLGGCGSQTKSHSASKESKTTEVAKPKTNSSSSSSSTSDSSTKPVAESSAQSEQPSEKRQNNQTTAKTQAKTQSSQADVTQNHPAVTQQMLASRISRLLSGQYAPQDLSFQFNQAGSGIYTVQVQENHQSPNMKAKGADPSTSPTIAWFKTNAKGQLLKSVDGGVNYVVVGNAY</sequence>
<comment type="caution">
    <text evidence="2">The sequence shown here is derived from an EMBL/GenBank/DDBJ whole genome shotgun (WGS) entry which is preliminary data.</text>
</comment>
<proteinExistence type="predicted"/>
<evidence type="ECO:0008006" key="4">
    <source>
        <dbReference type="Google" id="ProtNLM"/>
    </source>
</evidence>
<evidence type="ECO:0000313" key="3">
    <source>
        <dbReference type="Proteomes" id="UP000223370"/>
    </source>
</evidence>
<dbReference type="AlphaFoldDB" id="A0A1Z5H4U4"/>
<evidence type="ECO:0000313" key="2">
    <source>
        <dbReference type="EMBL" id="GAT18308.1"/>
    </source>
</evidence>
<keyword evidence="3" id="KW-1185">Reference proteome</keyword>
<accession>A0A1Z5H4U4</accession>
<dbReference type="RefSeq" id="WP_098823823.1">
    <property type="nucleotide sequence ID" value="NZ_BCMJ01000002.1"/>
</dbReference>
<dbReference type="PROSITE" id="PS51257">
    <property type="entry name" value="PROKAR_LIPOPROTEIN"/>
    <property type="match status" value="1"/>
</dbReference>
<dbReference type="OrthoDB" id="2262426at2"/>
<reference evidence="2 3" key="1">
    <citation type="submission" date="2015-11" db="EMBL/GenBank/DDBJ databases">
        <title>Draft genome sequences of new species of the genus Lactobacillus isolated from orchardgrass silage.</title>
        <authorList>
            <person name="Tohno M."/>
            <person name="Tanizawa Y."/>
            <person name="Arita M."/>
        </authorList>
    </citation>
    <scope>NUCLEOTIDE SEQUENCE [LARGE SCALE GENOMIC DNA]</scope>
    <source>
        <strain evidence="2 3">IWT5</strain>
    </source>
</reference>
<feature type="compositionally biased region" description="Basic and acidic residues" evidence="1">
    <location>
        <begin position="29"/>
        <end position="40"/>
    </location>
</feature>
<feature type="region of interest" description="Disordered" evidence="1">
    <location>
        <begin position="17"/>
        <end position="97"/>
    </location>
</feature>
<feature type="compositionally biased region" description="Low complexity" evidence="1">
    <location>
        <begin position="76"/>
        <end position="91"/>
    </location>
</feature>
<gene>
    <name evidence="2" type="ORF">IWT5_00582</name>
</gene>
<name>A0A1Z5H4U4_9LACO</name>
<feature type="compositionally biased region" description="Low complexity" evidence="1">
    <location>
        <begin position="45"/>
        <end position="69"/>
    </location>
</feature>
<organism evidence="2 3">
    <name type="scientific">Secundilactobacillus silagincola</name>
    <dbReference type="NCBI Taxonomy" id="1714681"/>
    <lineage>
        <taxon>Bacteria</taxon>
        <taxon>Bacillati</taxon>
        <taxon>Bacillota</taxon>
        <taxon>Bacilli</taxon>
        <taxon>Lactobacillales</taxon>
        <taxon>Lactobacillaceae</taxon>
        <taxon>Secundilactobacillus</taxon>
    </lineage>
</organism>
<evidence type="ECO:0000256" key="1">
    <source>
        <dbReference type="SAM" id="MobiDB-lite"/>
    </source>
</evidence>
<dbReference type="Proteomes" id="UP000223370">
    <property type="component" value="Unassembled WGS sequence"/>
</dbReference>
<dbReference type="EMBL" id="BCMJ01000002">
    <property type="protein sequence ID" value="GAT18308.1"/>
    <property type="molecule type" value="Genomic_DNA"/>
</dbReference>
<protein>
    <recommendedName>
        <fullName evidence="4">Lipoprotein</fullName>
    </recommendedName>
</protein>